<name>A0A9D1FG40_9PROT</name>
<evidence type="ECO:0000313" key="3">
    <source>
        <dbReference type="Proteomes" id="UP000886742"/>
    </source>
</evidence>
<proteinExistence type="predicted"/>
<organism evidence="2 3">
    <name type="scientific">Candidatus Enterousia intestinigallinarum</name>
    <dbReference type="NCBI Taxonomy" id="2840790"/>
    <lineage>
        <taxon>Bacteria</taxon>
        <taxon>Pseudomonadati</taxon>
        <taxon>Pseudomonadota</taxon>
        <taxon>Alphaproteobacteria</taxon>
        <taxon>Candidatus Enterousia</taxon>
    </lineage>
</organism>
<dbReference type="AlphaFoldDB" id="A0A9D1FG40"/>
<keyword evidence="1" id="KW-0812">Transmembrane</keyword>
<evidence type="ECO:0000256" key="1">
    <source>
        <dbReference type="SAM" id="Phobius"/>
    </source>
</evidence>
<feature type="transmembrane region" description="Helical" evidence="1">
    <location>
        <begin position="68"/>
        <end position="89"/>
    </location>
</feature>
<dbReference type="Proteomes" id="UP000886742">
    <property type="component" value="Unassembled WGS sequence"/>
</dbReference>
<keyword evidence="1" id="KW-0472">Membrane</keyword>
<keyword evidence="1" id="KW-1133">Transmembrane helix</keyword>
<sequence>MFKALKMKIAARRMERRGNKKRTSTKKSRTTSRRSSFWPRVWNAVCVPFRAIGRWCRAFWKWVRSIDLIGLVNITLLSAIIVLFSMLIIDIVGCKKPVVIIAQDNAPAATQSQVAGSNSNTPRIVRERDSKRVTALPIRRDENRVFTAETINVARVQPDNVAIKQTARCGKTMYGDVIIDSRGAATMLKPGDVVKGNLFLQHMRKYTLPRGVRIEGHLFLRDMGMLQFGGEFTVTGNIYVTPTSSFGPIPGTARIGGQVIL</sequence>
<comment type="caution">
    <text evidence="2">The sequence shown here is derived from an EMBL/GenBank/DDBJ whole genome shotgun (WGS) entry which is preliminary data.</text>
</comment>
<reference evidence="2" key="2">
    <citation type="journal article" date="2021" name="PeerJ">
        <title>Extensive microbial diversity within the chicken gut microbiome revealed by metagenomics and culture.</title>
        <authorList>
            <person name="Gilroy R."/>
            <person name="Ravi A."/>
            <person name="Getino M."/>
            <person name="Pursley I."/>
            <person name="Horton D.L."/>
            <person name="Alikhan N.F."/>
            <person name="Baker D."/>
            <person name="Gharbi K."/>
            <person name="Hall N."/>
            <person name="Watson M."/>
            <person name="Adriaenssens E.M."/>
            <person name="Foster-Nyarko E."/>
            <person name="Jarju S."/>
            <person name="Secka A."/>
            <person name="Antonio M."/>
            <person name="Oren A."/>
            <person name="Chaudhuri R.R."/>
            <person name="La Ragione R."/>
            <person name="Hildebrand F."/>
            <person name="Pallen M.J."/>
        </authorList>
    </citation>
    <scope>NUCLEOTIDE SEQUENCE</scope>
    <source>
        <strain evidence="2">ChiGjej3B3-5194</strain>
    </source>
</reference>
<reference evidence="2" key="1">
    <citation type="submission" date="2020-10" db="EMBL/GenBank/DDBJ databases">
        <authorList>
            <person name="Gilroy R."/>
        </authorList>
    </citation>
    <scope>NUCLEOTIDE SEQUENCE</scope>
    <source>
        <strain evidence="2">ChiGjej3B3-5194</strain>
    </source>
</reference>
<gene>
    <name evidence="2" type="ORF">IAD02_00030</name>
</gene>
<evidence type="ECO:0000313" key="2">
    <source>
        <dbReference type="EMBL" id="HIS70368.1"/>
    </source>
</evidence>
<accession>A0A9D1FG40</accession>
<protein>
    <submittedName>
        <fullName evidence="2">Uncharacterized protein</fullName>
    </submittedName>
</protein>
<dbReference type="EMBL" id="DVJI01000001">
    <property type="protein sequence ID" value="HIS70368.1"/>
    <property type="molecule type" value="Genomic_DNA"/>
</dbReference>